<organism evidence="1 2">
    <name type="scientific">Jilunia laotingensis</name>
    <dbReference type="NCBI Taxonomy" id="2763675"/>
    <lineage>
        <taxon>Bacteria</taxon>
        <taxon>Pseudomonadati</taxon>
        <taxon>Bacteroidota</taxon>
        <taxon>Bacteroidia</taxon>
        <taxon>Bacteroidales</taxon>
        <taxon>Bacteroidaceae</taxon>
        <taxon>Jilunia</taxon>
    </lineage>
</organism>
<dbReference type="EMBL" id="JACRTF010000001">
    <property type="protein sequence ID" value="MBC8594510.1"/>
    <property type="molecule type" value="Genomic_DNA"/>
</dbReference>
<gene>
    <name evidence="1" type="ORF">H8744_14945</name>
</gene>
<dbReference type="Proteomes" id="UP000651085">
    <property type="component" value="Unassembled WGS sequence"/>
</dbReference>
<dbReference type="PANTHER" id="PTHR33706">
    <property type="entry name" value="MORN VARIANT REPEAT PROTEIN"/>
    <property type="match status" value="1"/>
</dbReference>
<evidence type="ECO:0000313" key="2">
    <source>
        <dbReference type="Proteomes" id="UP000651085"/>
    </source>
</evidence>
<proteinExistence type="predicted"/>
<dbReference type="AlphaFoldDB" id="A0A926IRE4"/>
<accession>A0A926IRE4</accession>
<evidence type="ECO:0000313" key="1">
    <source>
        <dbReference type="EMBL" id="MBC8594510.1"/>
    </source>
</evidence>
<sequence>MCNAPTVMAQKKYKIEEITVVNVGDGRLLFRDAKKEKSLNGEHRIIDGYHSAYLLAGFKDGFYDGTYQEYEYNKLRTEGTYKEGRKNGTFKEYSSYDGKLQTETNYADGKLDGMKKTYYSDGTVETEKEYKAGKEDGIDRRYDHDGKLVKDCNYKDGLPEGKQMRHITGTYDYIENSCYINGLAEGEYIQTYMDGAPRLKGYYKAGKKVARWIKFDELGDTLKIESYDNDELNGLSVTFGTKGQRLKEYNYRNDKKHGICKDLDYETGAVKREGEYENGKLNGKEKVLVVSNQFDFIETTTYLKGHRHGPYEAIYVKNGQLREKGEYKNDYKIGRWSRYDINGKLEKEWDE</sequence>
<dbReference type="Gene3D" id="3.90.930.1">
    <property type="match status" value="2"/>
</dbReference>
<reference evidence="1" key="1">
    <citation type="submission" date="2020-08" db="EMBL/GenBank/DDBJ databases">
        <title>Genome public.</title>
        <authorList>
            <person name="Liu C."/>
            <person name="Sun Q."/>
        </authorList>
    </citation>
    <scope>NUCLEOTIDE SEQUENCE</scope>
    <source>
        <strain evidence="1">N12</strain>
    </source>
</reference>
<name>A0A926IRE4_9BACT</name>
<comment type="caution">
    <text evidence="1">The sequence shown here is derived from an EMBL/GenBank/DDBJ whole genome shotgun (WGS) entry which is preliminary data.</text>
</comment>
<dbReference type="Gene3D" id="2.20.110.10">
    <property type="entry name" value="Histone H3 K4-specific methyltransferase SET7/9 N-terminal domain"/>
    <property type="match status" value="1"/>
</dbReference>
<dbReference type="Pfam" id="PF07661">
    <property type="entry name" value="MORN_2"/>
    <property type="match status" value="2"/>
</dbReference>
<dbReference type="InterPro" id="IPR011652">
    <property type="entry name" value="MORN_2"/>
</dbReference>
<dbReference type="PANTHER" id="PTHR33706:SF1">
    <property type="entry name" value="TPR REPEAT PROTEIN"/>
    <property type="match status" value="1"/>
</dbReference>
<protein>
    <submittedName>
        <fullName evidence="1">Toxin-antitoxin system YwqK family antitoxin</fullName>
    </submittedName>
</protein>
<keyword evidence="2" id="KW-1185">Reference proteome</keyword>
<dbReference type="SUPFAM" id="SSF82185">
    <property type="entry name" value="Histone H3 K4-specific methyltransferase SET7/9 N-terminal domain"/>
    <property type="match status" value="3"/>
</dbReference>